<accession>A0ABN7V7J6</accession>
<evidence type="ECO:0000313" key="2">
    <source>
        <dbReference type="Proteomes" id="UP000789901"/>
    </source>
</evidence>
<name>A0ABN7V7J6_GIGMA</name>
<sequence length="133" mass="16482">MSYAQARPIYISEEKWCSWCNMNNETCECHSENNRIWFEESDYCESCSILKLYYYCGTIVGWSWEDIKYKDFKWCKYCDEGWTKNKLSKSNEEWNIEKIEYSICLTKKWIKSHFKGQWCPKSEERIWSNYWWL</sequence>
<comment type="caution">
    <text evidence="1">The sequence shown here is derived from an EMBL/GenBank/DDBJ whole genome shotgun (WGS) entry which is preliminary data.</text>
</comment>
<gene>
    <name evidence="1" type="ORF">GMARGA_LOCUS14839</name>
</gene>
<proteinExistence type="predicted"/>
<keyword evidence="2" id="KW-1185">Reference proteome</keyword>
<evidence type="ECO:0000313" key="1">
    <source>
        <dbReference type="EMBL" id="CAG8735776.1"/>
    </source>
</evidence>
<reference evidence="1 2" key="1">
    <citation type="submission" date="2021-06" db="EMBL/GenBank/DDBJ databases">
        <authorList>
            <person name="Kallberg Y."/>
            <person name="Tangrot J."/>
            <person name="Rosling A."/>
        </authorList>
    </citation>
    <scope>NUCLEOTIDE SEQUENCE [LARGE SCALE GENOMIC DNA]</scope>
    <source>
        <strain evidence="1 2">120-4 pot B 10/14</strain>
    </source>
</reference>
<organism evidence="1 2">
    <name type="scientific">Gigaspora margarita</name>
    <dbReference type="NCBI Taxonomy" id="4874"/>
    <lineage>
        <taxon>Eukaryota</taxon>
        <taxon>Fungi</taxon>
        <taxon>Fungi incertae sedis</taxon>
        <taxon>Mucoromycota</taxon>
        <taxon>Glomeromycotina</taxon>
        <taxon>Glomeromycetes</taxon>
        <taxon>Diversisporales</taxon>
        <taxon>Gigasporaceae</taxon>
        <taxon>Gigaspora</taxon>
    </lineage>
</organism>
<dbReference type="Proteomes" id="UP000789901">
    <property type="component" value="Unassembled WGS sequence"/>
</dbReference>
<protein>
    <submittedName>
        <fullName evidence="1">8626_t:CDS:1</fullName>
    </submittedName>
</protein>
<dbReference type="EMBL" id="CAJVQB010010009">
    <property type="protein sequence ID" value="CAG8735776.1"/>
    <property type="molecule type" value="Genomic_DNA"/>
</dbReference>